<organism evidence="5 6">
    <name type="scientific">Hyaloperonospora brassicae</name>
    <name type="common">Brassica downy mildew</name>
    <name type="synonym">Peronospora brassicae</name>
    <dbReference type="NCBI Taxonomy" id="162125"/>
    <lineage>
        <taxon>Eukaryota</taxon>
        <taxon>Sar</taxon>
        <taxon>Stramenopiles</taxon>
        <taxon>Oomycota</taxon>
        <taxon>Peronosporomycetes</taxon>
        <taxon>Peronosporales</taxon>
        <taxon>Peronosporaceae</taxon>
        <taxon>Hyaloperonospora</taxon>
    </lineage>
</organism>
<dbReference type="SMART" id="SM00225">
    <property type="entry name" value="BTB"/>
    <property type="match status" value="1"/>
</dbReference>
<dbReference type="Pfam" id="PF00651">
    <property type="entry name" value="BTB"/>
    <property type="match status" value="1"/>
</dbReference>
<evidence type="ECO:0000256" key="2">
    <source>
        <dbReference type="ARBA" id="ARBA00022737"/>
    </source>
</evidence>
<dbReference type="AlphaFoldDB" id="A0AAV0TWN7"/>
<dbReference type="PANTHER" id="PTHR46093">
    <property type="entry name" value="ACYL-COA-BINDING DOMAIN-CONTAINING PROTEIN 5"/>
    <property type="match status" value="1"/>
</dbReference>
<dbReference type="InterPro" id="IPR000210">
    <property type="entry name" value="BTB/POZ_dom"/>
</dbReference>
<dbReference type="PANTHER" id="PTHR46093:SF3">
    <property type="entry name" value="ACYL-COA-BINDING DOMAIN-CONTAINING PROTEIN 4"/>
    <property type="match status" value="1"/>
</dbReference>
<sequence length="709" mass="78097">MLRWEVLRPPTPTPPPPTTSTTWPAPAVKNHSATAVSPHELLVFGGYDGRRNHNALHVLHVARRTWRDLTSATRGTAPAGRNGHTATLVDATQLFVLGGWLGSGPLAAADVHVLHLDTLQWRRPPLATALSPCNMHTADFVPRLRSIFVFRGGDGREYLNDLHALQVDRLTWTTLRPRGRAPAPRANHSSALVGDDLLVFGGWNGRQRLNDVHVLDARSLTWSRVHDEDRVDTRLYGAAPPLPRAGMTMARHRDRLFVFGGSGPSAKCYDDLHVYDPRRHEWMETVAVDATADGVEEAKAKQRRSGRSRRCRTCEPPRWDIYEDDDQRDASVAGSIGDDNDRRSGEDACGDLYSDGESVGMPRGWAEGSCGSANPNEVCGLADVETPKRRDPLLVVGKGPGRRAGHTCTVVDRMLVIFGGSCGTDYLNDCFTLDTDPPPRVSVSLPSPARMLRHALAQYVDCEEFADISFLVEGRVVYAHKVILSALSERFRGMFSSGFREARESQVVVPGVRHEVFLLLLEYLYTGHIDTHDDAFAACPIAQDVGSDLDFVCNSLAACPQSADGRVEIEDARRRETEQAHSLERESTVELEFLLELLVAADQFMLDHLKQRCERTLQHAVHVGSVEAIARAADRANAVQLLAVCRHFRRNNPLSSPSRAVSSSGCSFDGDSDPDVEETEPRRTERDDSADEVALQLGPASSESGQSFQ</sequence>
<protein>
    <recommendedName>
        <fullName evidence="4">BTB domain-containing protein</fullName>
    </recommendedName>
</protein>
<dbReference type="Proteomes" id="UP001162031">
    <property type="component" value="Unassembled WGS sequence"/>
</dbReference>
<feature type="region of interest" description="Disordered" evidence="3">
    <location>
        <begin position="322"/>
        <end position="348"/>
    </location>
</feature>
<gene>
    <name evidence="5" type="ORF">HBR001_LOCUS4097</name>
</gene>
<feature type="compositionally biased region" description="Low complexity" evidence="3">
    <location>
        <begin position="655"/>
        <end position="669"/>
    </location>
</feature>
<comment type="caution">
    <text evidence="5">The sequence shown here is derived from an EMBL/GenBank/DDBJ whole genome shotgun (WGS) entry which is preliminary data.</text>
</comment>
<dbReference type="PROSITE" id="PS50097">
    <property type="entry name" value="BTB"/>
    <property type="match status" value="1"/>
</dbReference>
<evidence type="ECO:0000259" key="4">
    <source>
        <dbReference type="PROSITE" id="PS50097"/>
    </source>
</evidence>
<accession>A0AAV0TWN7</accession>
<dbReference type="SUPFAM" id="SSF117281">
    <property type="entry name" value="Kelch motif"/>
    <property type="match status" value="1"/>
</dbReference>
<keyword evidence="2" id="KW-0677">Repeat</keyword>
<proteinExistence type="predicted"/>
<keyword evidence="6" id="KW-1185">Reference proteome</keyword>
<evidence type="ECO:0000313" key="5">
    <source>
        <dbReference type="EMBL" id="CAI5727477.1"/>
    </source>
</evidence>
<feature type="region of interest" description="Disordered" evidence="3">
    <location>
        <begin position="654"/>
        <end position="709"/>
    </location>
</feature>
<dbReference type="InterPro" id="IPR006652">
    <property type="entry name" value="Kelch_1"/>
</dbReference>
<evidence type="ECO:0000256" key="1">
    <source>
        <dbReference type="ARBA" id="ARBA00022441"/>
    </source>
</evidence>
<feature type="compositionally biased region" description="Polar residues" evidence="3">
    <location>
        <begin position="699"/>
        <end position="709"/>
    </location>
</feature>
<feature type="domain" description="BTB" evidence="4">
    <location>
        <begin position="466"/>
        <end position="533"/>
    </location>
</feature>
<keyword evidence="1" id="KW-0880">Kelch repeat</keyword>
<dbReference type="Gene3D" id="3.30.710.10">
    <property type="entry name" value="Potassium Channel Kv1.1, Chain A"/>
    <property type="match status" value="1"/>
</dbReference>
<dbReference type="InterPro" id="IPR011333">
    <property type="entry name" value="SKP1/BTB/POZ_sf"/>
</dbReference>
<dbReference type="SUPFAM" id="SSF54695">
    <property type="entry name" value="POZ domain"/>
    <property type="match status" value="1"/>
</dbReference>
<evidence type="ECO:0000313" key="6">
    <source>
        <dbReference type="Proteomes" id="UP001162031"/>
    </source>
</evidence>
<dbReference type="Pfam" id="PF24681">
    <property type="entry name" value="Kelch_KLHDC2_KLHL20_DRC7"/>
    <property type="match status" value="1"/>
</dbReference>
<dbReference type="InterPro" id="IPR015915">
    <property type="entry name" value="Kelch-typ_b-propeller"/>
</dbReference>
<dbReference type="Gene3D" id="2.120.10.80">
    <property type="entry name" value="Kelch-type beta propeller"/>
    <property type="match status" value="3"/>
</dbReference>
<dbReference type="Pfam" id="PF01344">
    <property type="entry name" value="Kelch_1"/>
    <property type="match status" value="1"/>
</dbReference>
<dbReference type="EMBL" id="CANTFL010000748">
    <property type="protein sequence ID" value="CAI5727477.1"/>
    <property type="molecule type" value="Genomic_DNA"/>
</dbReference>
<feature type="compositionally biased region" description="Pro residues" evidence="3">
    <location>
        <begin position="9"/>
        <end position="18"/>
    </location>
</feature>
<name>A0AAV0TWN7_HYABA</name>
<reference evidence="5" key="1">
    <citation type="submission" date="2022-12" db="EMBL/GenBank/DDBJ databases">
        <authorList>
            <person name="Webb A."/>
        </authorList>
    </citation>
    <scope>NUCLEOTIDE SEQUENCE</scope>
    <source>
        <strain evidence="5">Hp1</strain>
    </source>
</reference>
<evidence type="ECO:0000256" key="3">
    <source>
        <dbReference type="SAM" id="MobiDB-lite"/>
    </source>
</evidence>
<feature type="region of interest" description="Disordered" evidence="3">
    <location>
        <begin position="1"/>
        <end position="24"/>
    </location>
</feature>